<dbReference type="EMBL" id="DSUT01000134">
    <property type="protein sequence ID" value="HGK28561.1"/>
    <property type="molecule type" value="Genomic_DNA"/>
</dbReference>
<dbReference type="AlphaFoldDB" id="A0A7C4GFU6"/>
<feature type="transmembrane region" description="Helical" evidence="1">
    <location>
        <begin position="32"/>
        <end position="50"/>
    </location>
</feature>
<feature type="transmembrane region" description="Helical" evidence="1">
    <location>
        <begin position="95"/>
        <end position="115"/>
    </location>
</feature>
<name>A0A7C4GFU6_UNCW3</name>
<reference evidence="2" key="1">
    <citation type="journal article" date="2020" name="mSystems">
        <title>Genome- and Community-Level Interaction Insights into Carbon Utilization and Element Cycling Functions of Hydrothermarchaeota in Hydrothermal Sediment.</title>
        <authorList>
            <person name="Zhou Z."/>
            <person name="Liu Y."/>
            <person name="Xu W."/>
            <person name="Pan J."/>
            <person name="Luo Z.H."/>
            <person name="Li M."/>
        </authorList>
    </citation>
    <scope>NUCLEOTIDE SEQUENCE [LARGE SCALE GENOMIC DNA]</scope>
    <source>
        <strain evidence="2">SpSt-488</strain>
    </source>
</reference>
<protein>
    <submittedName>
        <fullName evidence="2">Uncharacterized protein</fullName>
    </submittedName>
</protein>
<keyword evidence="1" id="KW-1133">Transmembrane helix</keyword>
<proteinExistence type="predicted"/>
<keyword evidence="1" id="KW-0472">Membrane</keyword>
<feature type="transmembrane region" description="Helical" evidence="1">
    <location>
        <begin position="62"/>
        <end position="83"/>
    </location>
</feature>
<organism evidence="2">
    <name type="scientific">candidate division WOR-3 bacterium</name>
    <dbReference type="NCBI Taxonomy" id="2052148"/>
    <lineage>
        <taxon>Bacteria</taxon>
        <taxon>Bacteria division WOR-3</taxon>
    </lineage>
</organism>
<sequence>MRFNPAEALALGSIAVVALIQFLRSRRDFSQVFYETVFLAAAVVAAVQIAGPLHQNQNVPSFLAFVAPLVVFAIGAVAIATLLNRVLEFDLGRAGWFFGALLALVCALLAAHAVLRAAVDLYGPRRPEFSEAVARSWLANQLYHYSILRNLIAQLAPAKPD</sequence>
<accession>A0A7C4GFU6</accession>
<evidence type="ECO:0000313" key="2">
    <source>
        <dbReference type="EMBL" id="HGK28561.1"/>
    </source>
</evidence>
<gene>
    <name evidence="2" type="ORF">ENS41_06355</name>
</gene>
<evidence type="ECO:0000256" key="1">
    <source>
        <dbReference type="SAM" id="Phobius"/>
    </source>
</evidence>
<comment type="caution">
    <text evidence="2">The sequence shown here is derived from an EMBL/GenBank/DDBJ whole genome shotgun (WGS) entry which is preliminary data.</text>
</comment>
<feature type="transmembrane region" description="Helical" evidence="1">
    <location>
        <begin position="6"/>
        <end position="23"/>
    </location>
</feature>
<keyword evidence="1" id="KW-0812">Transmembrane</keyword>